<dbReference type="InterPro" id="IPR010572">
    <property type="entry name" value="Tail_dom"/>
</dbReference>
<reference evidence="2" key="1">
    <citation type="journal article" date="2021" name="Proc. Natl. Acad. Sci. U.S.A.">
        <title>A Catalog of Tens of Thousands of Viruses from Human Metagenomes Reveals Hidden Associations with Chronic Diseases.</title>
        <authorList>
            <person name="Tisza M.J."/>
            <person name="Buck C.B."/>
        </authorList>
    </citation>
    <scope>NUCLEOTIDE SEQUENCE</scope>
    <source>
        <strain evidence="2">Ctiuu37</strain>
    </source>
</reference>
<organism evidence="2">
    <name type="scientific">Siphoviridae sp. ctiuu37</name>
    <dbReference type="NCBI Taxonomy" id="2825628"/>
    <lineage>
        <taxon>Viruses</taxon>
        <taxon>Duplodnaviria</taxon>
        <taxon>Heunggongvirae</taxon>
        <taxon>Uroviricota</taxon>
        <taxon>Caudoviricetes</taxon>
    </lineage>
</organism>
<feature type="domain" description="Tail spike" evidence="1">
    <location>
        <begin position="149"/>
        <end position="353"/>
    </location>
</feature>
<evidence type="ECO:0000313" key="2">
    <source>
        <dbReference type="EMBL" id="DAG02726.1"/>
    </source>
</evidence>
<dbReference type="EMBL" id="BK016214">
    <property type="protein sequence ID" value="DAG02726.1"/>
    <property type="molecule type" value="Genomic_DNA"/>
</dbReference>
<dbReference type="InterPro" id="IPR007119">
    <property type="entry name" value="Phage_tail_spike_N"/>
</dbReference>
<protein>
    <submittedName>
        <fullName evidence="2">Tail protein</fullName>
    </submittedName>
</protein>
<proteinExistence type="predicted"/>
<sequence length="607" mass="67270">MIQVYKPENKNYENNGDCVLHPKKCELTMQLNGEWDMDIECAADALYIECLKAGSVITAPTPYGENEQFRVYDAEKEMGGLAAKARPIFFDASRETHLKDVRPTQCTGTEAAEKISVGKYRVVSDITDINTAYYVRKNLIEALLSDNENSFINRWGGEPIFQNYVCQMRKRAGGDYGAEARLGFNMSSVKAKVNMDNVVTRIIPESYNGYTLPDDSYYVDSPNIGKYPIAYTKVAQYEDVKLQADCRTDETGYATLEDLQKALREKAKADFEAGCDLPEITYEVDLINIENTIEYADVENLVKIGLGDYVKVENKDLQISTRERAVSVVWDCIMKRNTTVTLGSAENDYLDRISAAMKMAELALNKDGTVKGDQVTGMINLMKTRLKATAENAEKQAAKAILFEELDKNSDLYGAMALGTTGFLIASERTPDGRDWDWKTFGTGQGFLADYLIAGVLLSQNYKDGEQGFKLDLNSGKIFASLLEIFGKEAGKPCSVALENGRILVKESSGKPVIQISPLQNVDIVTGKSTWSGMIGKGNTFIEVNPQDDYIRFRAGAIYEGYSGSAGLSGKLVYSDESYLVIRNGRITGGRIKKSDGTWEELKNGTN</sequence>
<dbReference type="NCBIfam" id="TIGR01665">
    <property type="entry name" value="put_anti_recept"/>
    <property type="match status" value="1"/>
</dbReference>
<evidence type="ECO:0000259" key="1">
    <source>
        <dbReference type="Pfam" id="PF06605"/>
    </source>
</evidence>
<dbReference type="Pfam" id="PF06605">
    <property type="entry name" value="Prophage_tail"/>
    <property type="match status" value="1"/>
</dbReference>
<name>A0A8S5V7P9_9CAUD</name>
<accession>A0A8S5V7P9</accession>